<keyword evidence="4 7" id="KW-0648">Protein biosynthesis</keyword>
<dbReference type="AlphaFoldDB" id="A0A494X4G6"/>
<evidence type="ECO:0000256" key="3">
    <source>
        <dbReference type="ARBA" id="ARBA00022840"/>
    </source>
</evidence>
<protein>
    <submittedName>
        <fullName evidence="9">Methionine--tRNA ligase</fullName>
    </submittedName>
</protein>
<keyword evidence="3 7" id="KW-0067">ATP-binding</keyword>
<dbReference type="GO" id="GO:0006431">
    <property type="term" value="P:methionyl-tRNA aminoacylation"/>
    <property type="evidence" value="ECO:0007669"/>
    <property type="project" value="TreeGrafter"/>
</dbReference>
<evidence type="ECO:0000256" key="4">
    <source>
        <dbReference type="ARBA" id="ARBA00022917"/>
    </source>
</evidence>
<comment type="caution">
    <text evidence="9">The sequence shown here is derived from an EMBL/GenBank/DDBJ whole genome shotgun (WGS) entry which is preliminary data.</text>
</comment>
<evidence type="ECO:0000256" key="2">
    <source>
        <dbReference type="ARBA" id="ARBA00022741"/>
    </source>
</evidence>
<dbReference type="PANTHER" id="PTHR45765:SF1">
    <property type="entry name" value="METHIONINE--TRNA LIGASE, CYTOPLASMIC"/>
    <property type="match status" value="1"/>
</dbReference>
<feature type="domain" description="Methionyl/Leucyl tRNA synthetase" evidence="8">
    <location>
        <begin position="10"/>
        <end position="380"/>
    </location>
</feature>
<dbReference type="Proteomes" id="UP000280434">
    <property type="component" value="Unassembled WGS sequence"/>
</dbReference>
<accession>A0A494X4G6</accession>
<evidence type="ECO:0000256" key="7">
    <source>
        <dbReference type="RuleBase" id="RU363039"/>
    </source>
</evidence>
<keyword evidence="5 7" id="KW-0030">Aminoacyl-tRNA synthetase</keyword>
<evidence type="ECO:0000256" key="1">
    <source>
        <dbReference type="ARBA" id="ARBA00022598"/>
    </source>
</evidence>
<evidence type="ECO:0000259" key="8">
    <source>
        <dbReference type="Pfam" id="PF09334"/>
    </source>
</evidence>
<proteinExistence type="inferred from homology"/>
<dbReference type="GO" id="GO:0005524">
    <property type="term" value="F:ATP binding"/>
    <property type="evidence" value="ECO:0007669"/>
    <property type="project" value="UniProtKB-KW"/>
</dbReference>
<dbReference type="GO" id="GO:0004825">
    <property type="term" value="F:methionine-tRNA ligase activity"/>
    <property type="evidence" value="ECO:0007669"/>
    <property type="project" value="UniProtKB-EC"/>
</dbReference>
<comment type="catalytic activity">
    <reaction evidence="6">
        <text>tRNA(Met) + L-methionine + ATP = L-methionyl-tRNA(Met) + AMP + diphosphate</text>
        <dbReference type="Rhea" id="RHEA:13481"/>
        <dbReference type="Rhea" id="RHEA-COMP:9667"/>
        <dbReference type="Rhea" id="RHEA-COMP:9698"/>
        <dbReference type="ChEBI" id="CHEBI:30616"/>
        <dbReference type="ChEBI" id="CHEBI:33019"/>
        <dbReference type="ChEBI" id="CHEBI:57844"/>
        <dbReference type="ChEBI" id="CHEBI:78442"/>
        <dbReference type="ChEBI" id="CHEBI:78530"/>
        <dbReference type="ChEBI" id="CHEBI:456215"/>
        <dbReference type="EC" id="6.1.1.10"/>
    </reaction>
</comment>
<dbReference type="PROSITE" id="PS00178">
    <property type="entry name" value="AA_TRNA_LIGASE_I"/>
    <property type="match status" value="1"/>
</dbReference>
<keyword evidence="10" id="KW-1185">Reference proteome</keyword>
<comment type="similarity">
    <text evidence="7">Belongs to the class-I aminoacyl-tRNA synthetase family.</text>
</comment>
<dbReference type="EMBL" id="RBZV01000010">
    <property type="protein sequence ID" value="RKP45260.1"/>
    <property type="molecule type" value="Genomic_DNA"/>
</dbReference>
<keyword evidence="1 7" id="KW-0436">Ligase</keyword>
<evidence type="ECO:0000256" key="6">
    <source>
        <dbReference type="ARBA" id="ARBA00047364"/>
    </source>
</evidence>
<reference evidence="9 10" key="1">
    <citation type="submission" date="2018-10" db="EMBL/GenBank/DDBJ databases">
        <title>Paraburkholderia sp. 7MK8-2, isolated from soil.</title>
        <authorList>
            <person name="Gao Z.-H."/>
            <person name="Qiu L.-H."/>
        </authorList>
    </citation>
    <scope>NUCLEOTIDE SEQUENCE [LARGE SCALE GENOMIC DNA]</scope>
    <source>
        <strain evidence="9 10">7MK8-2</strain>
    </source>
</reference>
<dbReference type="OrthoDB" id="9810191at2"/>
<evidence type="ECO:0000256" key="5">
    <source>
        <dbReference type="ARBA" id="ARBA00023146"/>
    </source>
</evidence>
<name>A0A494X4G6_9BURK</name>
<dbReference type="InterPro" id="IPR001412">
    <property type="entry name" value="aa-tRNA-synth_I_CS"/>
</dbReference>
<sequence>MKDYLLIPVMPTPNGPLHLGHIGGPFLRMDVLARQLRQAGHKVSIVSASDPWETHVLLRAHGVDSAPADVCHRYHDEIAASLAALNIRYDRFIHVLDAPENEVMPRLAQRVIDRLAAHTGALRVINERFPYSIKYGVPIVGGLIEGRCPSCGSSMGGFFCERCGAESSPDKLLEPRSRLSDDRWEWRNADSLFLHVADVATMRATAERICQDGKLVDTAFRGLQLNENLIRLTHPGNWGIPCTAPGVSPGSVIFTYPALLALSLLCAGDMGHGEPAEGTAFEPDRDTVTIASFGVDNAMPYLVSVLGQAMSAGNIKPFDHYLTNYFGTLDGKKFSTSRNHAIWALDAQRLLQARTDTIRAYLALVNPQHGEEDFSVAEFGEFKLEWEDRLDALIDTARTARHVDSGTLDLARLSRLLEARDVALDPARFELSDAAKAVHEWIRAGASEGATQAWALGLSVLAYPIMPELAERIWQEDGMPGLPKFDALSQRLPA</sequence>
<dbReference type="Pfam" id="PF09334">
    <property type="entry name" value="tRNA-synt_1g"/>
    <property type="match status" value="1"/>
</dbReference>
<dbReference type="Gene3D" id="3.40.50.620">
    <property type="entry name" value="HUPs"/>
    <property type="match status" value="1"/>
</dbReference>
<dbReference type="PANTHER" id="PTHR45765">
    <property type="entry name" value="METHIONINE--TRNA LIGASE"/>
    <property type="match status" value="1"/>
</dbReference>
<evidence type="ECO:0000313" key="10">
    <source>
        <dbReference type="Proteomes" id="UP000280434"/>
    </source>
</evidence>
<dbReference type="GO" id="GO:0005829">
    <property type="term" value="C:cytosol"/>
    <property type="evidence" value="ECO:0007669"/>
    <property type="project" value="TreeGrafter"/>
</dbReference>
<evidence type="ECO:0000313" key="9">
    <source>
        <dbReference type="EMBL" id="RKP45260.1"/>
    </source>
</evidence>
<keyword evidence="2 7" id="KW-0547">Nucleotide-binding</keyword>
<dbReference type="SUPFAM" id="SSF52374">
    <property type="entry name" value="Nucleotidylyl transferase"/>
    <property type="match status" value="1"/>
</dbReference>
<dbReference type="InterPro" id="IPR029038">
    <property type="entry name" value="MetRS_Zn"/>
</dbReference>
<dbReference type="Gene3D" id="2.20.28.20">
    <property type="entry name" value="Methionyl-tRNA synthetase, Zn-domain"/>
    <property type="match status" value="1"/>
</dbReference>
<dbReference type="InterPro" id="IPR014729">
    <property type="entry name" value="Rossmann-like_a/b/a_fold"/>
</dbReference>
<dbReference type="InterPro" id="IPR023458">
    <property type="entry name" value="Met-tRNA_ligase_1"/>
</dbReference>
<organism evidence="9 10">
    <name type="scientific">Trinickia fusca</name>
    <dbReference type="NCBI Taxonomy" id="2419777"/>
    <lineage>
        <taxon>Bacteria</taxon>
        <taxon>Pseudomonadati</taxon>
        <taxon>Pseudomonadota</taxon>
        <taxon>Betaproteobacteria</taxon>
        <taxon>Burkholderiales</taxon>
        <taxon>Burkholderiaceae</taxon>
        <taxon>Trinickia</taxon>
    </lineage>
</organism>
<dbReference type="InterPro" id="IPR015413">
    <property type="entry name" value="Methionyl/Leucyl_tRNA_Synth"/>
</dbReference>
<gene>
    <name evidence="9" type="ORF">D7S89_20780</name>
</gene>